<comment type="pathway">
    <text evidence="4">Cofactor metabolism; pyridoxal 5'-phosphate salvage; pyridoxal 5'-phosphate from pyridoxine 5'-phosphate: step 1/1.</text>
</comment>
<feature type="domain" description="Pyridoxamine 5'-phosphate oxidase N-terminal" evidence="12">
    <location>
        <begin position="100"/>
        <end position="219"/>
    </location>
</feature>
<name>A0A2C9KS20_BIOGL</name>
<dbReference type="InterPro" id="IPR011576">
    <property type="entry name" value="Pyridox_Oxase_N"/>
</dbReference>
<evidence type="ECO:0000313" key="15">
    <source>
        <dbReference type="Proteomes" id="UP000076420"/>
    </source>
</evidence>
<evidence type="ECO:0000256" key="11">
    <source>
        <dbReference type="ARBA" id="ARBA00023096"/>
    </source>
</evidence>
<dbReference type="GO" id="GO:0004733">
    <property type="term" value="F:pyridoxamine phosphate oxidase activity"/>
    <property type="evidence" value="ECO:0007669"/>
    <property type="project" value="UniProtKB-EC"/>
</dbReference>
<accession>A0A2C9KS20</accession>
<evidence type="ECO:0000256" key="2">
    <source>
        <dbReference type="ARBA" id="ARBA00003691"/>
    </source>
</evidence>
<dbReference type="FunFam" id="2.30.110.10:FF:000005">
    <property type="entry name" value="NAD(P)H-hydrate epimerase"/>
    <property type="match status" value="1"/>
</dbReference>
<dbReference type="STRING" id="6526.A0A2C9KS20"/>
<dbReference type="Pfam" id="PF01243">
    <property type="entry name" value="PNPOx_N"/>
    <property type="match status" value="1"/>
</dbReference>
<dbReference type="SUPFAM" id="SSF50475">
    <property type="entry name" value="FMN-binding split barrel"/>
    <property type="match status" value="1"/>
</dbReference>
<evidence type="ECO:0000256" key="8">
    <source>
        <dbReference type="ARBA" id="ARBA00022630"/>
    </source>
</evidence>
<evidence type="ECO:0000259" key="12">
    <source>
        <dbReference type="Pfam" id="PF01243"/>
    </source>
</evidence>
<dbReference type="Gene3D" id="2.30.110.10">
    <property type="entry name" value="Electron Transport, Fmn-binding Protein, Chain A"/>
    <property type="match status" value="1"/>
</dbReference>
<dbReference type="PANTHER" id="PTHR10851">
    <property type="entry name" value="PYRIDOXINE-5-PHOSPHATE OXIDASE"/>
    <property type="match status" value="1"/>
</dbReference>
<evidence type="ECO:0000256" key="10">
    <source>
        <dbReference type="ARBA" id="ARBA00023002"/>
    </source>
</evidence>
<dbReference type="RefSeq" id="XP_013080305.2">
    <property type="nucleotide sequence ID" value="XM_013224851.2"/>
</dbReference>
<evidence type="ECO:0000259" key="13">
    <source>
        <dbReference type="Pfam" id="PF10590"/>
    </source>
</evidence>
<dbReference type="EC" id="1.4.3.5" evidence="7"/>
<dbReference type="NCBIfam" id="TIGR00558">
    <property type="entry name" value="pdxH"/>
    <property type="match status" value="1"/>
</dbReference>
<comment type="cofactor">
    <cofactor evidence="1">
        <name>FMN</name>
        <dbReference type="ChEBI" id="CHEBI:58210"/>
    </cofactor>
</comment>
<organism evidence="14 15">
    <name type="scientific">Biomphalaria glabrata</name>
    <name type="common">Bloodfluke planorb</name>
    <name type="synonym">Freshwater snail</name>
    <dbReference type="NCBI Taxonomy" id="6526"/>
    <lineage>
        <taxon>Eukaryota</taxon>
        <taxon>Metazoa</taxon>
        <taxon>Spiralia</taxon>
        <taxon>Lophotrochozoa</taxon>
        <taxon>Mollusca</taxon>
        <taxon>Gastropoda</taxon>
        <taxon>Heterobranchia</taxon>
        <taxon>Euthyneura</taxon>
        <taxon>Panpulmonata</taxon>
        <taxon>Hygrophila</taxon>
        <taxon>Lymnaeoidea</taxon>
        <taxon>Planorbidae</taxon>
        <taxon>Biomphalaria</taxon>
    </lineage>
</organism>
<dbReference type="PANTHER" id="PTHR10851:SF0">
    <property type="entry name" value="PYRIDOXINE-5'-PHOSPHATE OXIDASE"/>
    <property type="match status" value="1"/>
</dbReference>
<dbReference type="UniPathway" id="UPA01068">
    <property type="reaction ID" value="UER00304"/>
</dbReference>
<dbReference type="InterPro" id="IPR012349">
    <property type="entry name" value="Split_barrel_FMN-bd"/>
</dbReference>
<evidence type="ECO:0000313" key="14">
    <source>
        <dbReference type="EnsemblMetazoa" id="BGLB022887-PB"/>
    </source>
</evidence>
<evidence type="ECO:0000256" key="7">
    <source>
        <dbReference type="ARBA" id="ARBA00012801"/>
    </source>
</evidence>
<comment type="similarity">
    <text evidence="5">Belongs to the pyridoxamine 5'-phosphate oxidase family.</text>
</comment>
<feature type="domain" description="Pyridoxine 5'-phosphate oxidase dimerisation C-terminal" evidence="13">
    <location>
        <begin position="234"/>
        <end position="288"/>
    </location>
</feature>
<dbReference type="EnsemblMetazoa" id="BGLB022887-RB">
    <property type="protein sequence ID" value="BGLB022887-PB"/>
    <property type="gene ID" value="BGLB022887"/>
</dbReference>
<dbReference type="GO" id="GO:0010181">
    <property type="term" value="F:FMN binding"/>
    <property type="evidence" value="ECO:0007669"/>
    <property type="project" value="InterPro"/>
</dbReference>
<gene>
    <name evidence="14" type="primary">106065920</name>
</gene>
<comment type="function">
    <text evidence="2">Catalyzes the oxidation of either pyridoxine 5'-phosphate (PNP) or pyridoxamine 5'-phosphate (PMP) into pyridoxal 5'-phosphate (PLP).</text>
</comment>
<evidence type="ECO:0000256" key="5">
    <source>
        <dbReference type="ARBA" id="ARBA00007301"/>
    </source>
</evidence>
<dbReference type="Proteomes" id="UP000076420">
    <property type="component" value="Unassembled WGS sequence"/>
</dbReference>
<dbReference type="InterPro" id="IPR019740">
    <property type="entry name" value="Pyridox_Oxase_CS"/>
</dbReference>
<keyword evidence="11" id="KW-0664">Pyridoxine biosynthesis</keyword>
<evidence type="ECO:0000256" key="6">
    <source>
        <dbReference type="ARBA" id="ARBA00011738"/>
    </source>
</evidence>
<dbReference type="NCBIfam" id="NF004231">
    <property type="entry name" value="PRK05679.1"/>
    <property type="match status" value="1"/>
</dbReference>
<dbReference type="AlphaFoldDB" id="A0A2C9KS20"/>
<dbReference type="HAMAP" id="MF_01629">
    <property type="entry name" value="PdxH"/>
    <property type="match status" value="1"/>
</dbReference>
<sequence>MNSLEIAALIVLNSVKSSKLSKKAQNLFLPLAKHLHTTQGSFQYQWNDKSVSVCEMSNNISGMRKPYRGKQDKFDLDHLVSKEPFGQFEAWFNEAKNTDGILEANAMSLATATKNGKPSVRMVLMKGIDQNGIVFYTNFLSQKAKELTENPYCSLLFYWEPIKRQIRVEGHVEKVSEEESNNYFHSRPRDSQIGACVSQQSQVVASRKTIDDRNEELQEKYSDPNVLVPKPDYWGGYRVVPNRFEFWQGQTNRLHDRIVFRRLKNGESLDPSVTHEGTNGWVYERLMP</sequence>
<dbReference type="Pfam" id="PF10590">
    <property type="entry name" value="PNP_phzG_C"/>
    <property type="match status" value="1"/>
</dbReference>
<comment type="pathway">
    <text evidence="3">Cofactor metabolism; pyridoxal 5'-phosphate salvage; pyridoxal 5'-phosphate from pyridoxamine 5'-phosphate: step 1/1.</text>
</comment>
<evidence type="ECO:0000256" key="9">
    <source>
        <dbReference type="ARBA" id="ARBA00022643"/>
    </source>
</evidence>
<keyword evidence="10" id="KW-0560">Oxidoreductase</keyword>
<protein>
    <recommendedName>
        <fullName evidence="7">pyridoxal 5'-phosphate synthase</fullName>
        <ecNumber evidence="7">1.4.3.5</ecNumber>
    </recommendedName>
</protein>
<comment type="subunit">
    <text evidence="6">Homodimer.</text>
</comment>
<dbReference type="KEGG" id="bgt:106065920"/>
<evidence type="ECO:0000256" key="4">
    <source>
        <dbReference type="ARBA" id="ARBA00005037"/>
    </source>
</evidence>
<dbReference type="InterPro" id="IPR000659">
    <property type="entry name" value="Pyridox_Oxase"/>
</dbReference>
<keyword evidence="8" id="KW-0285">Flavoprotein</keyword>
<dbReference type="VEuPathDB" id="VectorBase:BGLB022887"/>
<dbReference type="GO" id="GO:0008615">
    <property type="term" value="P:pyridoxine biosynthetic process"/>
    <property type="evidence" value="ECO:0007669"/>
    <property type="project" value="UniProtKB-KW"/>
</dbReference>
<reference evidence="14" key="1">
    <citation type="submission" date="2020-05" db="UniProtKB">
        <authorList>
            <consortium name="EnsemblMetazoa"/>
        </authorList>
    </citation>
    <scope>IDENTIFICATION</scope>
    <source>
        <strain evidence="14">BB02</strain>
    </source>
</reference>
<evidence type="ECO:0000256" key="3">
    <source>
        <dbReference type="ARBA" id="ARBA00004738"/>
    </source>
</evidence>
<dbReference type="PROSITE" id="PS01064">
    <property type="entry name" value="PYRIDOX_OXIDASE"/>
    <property type="match status" value="1"/>
</dbReference>
<dbReference type="InterPro" id="IPR019576">
    <property type="entry name" value="Pyridoxamine_oxidase_dimer_C"/>
</dbReference>
<proteinExistence type="inferred from homology"/>
<dbReference type="VEuPathDB" id="VectorBase:BGLAX_043519"/>
<dbReference type="OrthoDB" id="303614at2759"/>
<evidence type="ECO:0000256" key="1">
    <source>
        <dbReference type="ARBA" id="ARBA00001917"/>
    </source>
</evidence>
<keyword evidence="9" id="KW-0288">FMN</keyword>